<evidence type="ECO:0000256" key="4">
    <source>
        <dbReference type="ARBA" id="ARBA00022475"/>
    </source>
</evidence>
<comment type="subcellular location">
    <subcellularLocation>
        <location evidence="1">Cell membrane</location>
        <topology evidence="1">Multi-pass membrane protein</topology>
    </subcellularLocation>
</comment>
<accession>A0ABP8VET2</accession>
<keyword evidence="3" id="KW-0813">Transport</keyword>
<proteinExistence type="inferred from homology"/>
<dbReference type="InterPro" id="IPR000522">
    <property type="entry name" value="ABC_transptr_permease_BtuC"/>
</dbReference>
<feature type="transmembrane region" description="Helical" evidence="8">
    <location>
        <begin position="91"/>
        <end position="112"/>
    </location>
</feature>
<reference evidence="10" key="1">
    <citation type="journal article" date="2019" name="Int. J. Syst. Evol. Microbiol.">
        <title>The Global Catalogue of Microorganisms (GCM) 10K type strain sequencing project: providing services to taxonomists for standard genome sequencing and annotation.</title>
        <authorList>
            <consortium name="The Broad Institute Genomics Platform"/>
            <consortium name="The Broad Institute Genome Sequencing Center for Infectious Disease"/>
            <person name="Wu L."/>
            <person name="Ma J."/>
        </authorList>
    </citation>
    <scope>NUCLEOTIDE SEQUENCE [LARGE SCALE GENOMIC DNA]</scope>
    <source>
        <strain evidence="10">JCM 18126</strain>
    </source>
</reference>
<keyword evidence="10" id="KW-1185">Reference proteome</keyword>
<evidence type="ECO:0000256" key="5">
    <source>
        <dbReference type="ARBA" id="ARBA00022692"/>
    </source>
</evidence>
<sequence>MTSGDFPLTPREVLAVLLGGGDGGARFVVLELRLPRVAAAVLVGAALAVAGGLFQLLTRNPLGSPDVVGFNQGAAVGALVVLLLLGGTDAAVAGGALVGGLASAFAVYLLAVGRHGGESAGYRLVLVGIGLSAVLQAVIHYLLTRARLEDAMGAQLWLTGSLNGRTWQHLVPLVVALLVLLPVALALGRPLALLSMGEELATALGVRSGRVRLVAVLVAVGLTAGSTAAAGPVLFVALAAPQIARRLTRTTGAGLGTAALTGAALLLLADVVAQRIPAPTQLPVGVVTAAVGGAYLAALLVGQWRRGRG</sequence>
<dbReference type="Pfam" id="PF01032">
    <property type="entry name" value="FecCD"/>
    <property type="match status" value="1"/>
</dbReference>
<feature type="transmembrane region" description="Helical" evidence="8">
    <location>
        <begin position="37"/>
        <end position="56"/>
    </location>
</feature>
<organism evidence="9 10">
    <name type="scientific">Kineococcus glutinatus</name>
    <dbReference type="NCBI Taxonomy" id="1070872"/>
    <lineage>
        <taxon>Bacteria</taxon>
        <taxon>Bacillati</taxon>
        <taxon>Actinomycetota</taxon>
        <taxon>Actinomycetes</taxon>
        <taxon>Kineosporiales</taxon>
        <taxon>Kineosporiaceae</taxon>
        <taxon>Kineococcus</taxon>
    </lineage>
</organism>
<dbReference type="EMBL" id="BAABIL010000682">
    <property type="protein sequence ID" value="GAA4660049.1"/>
    <property type="molecule type" value="Genomic_DNA"/>
</dbReference>
<keyword evidence="4" id="KW-1003">Cell membrane</keyword>
<feature type="transmembrane region" description="Helical" evidence="8">
    <location>
        <begin position="213"/>
        <end position="240"/>
    </location>
</feature>
<feature type="transmembrane region" description="Helical" evidence="8">
    <location>
        <begin position="284"/>
        <end position="304"/>
    </location>
</feature>
<dbReference type="PANTHER" id="PTHR30472:SF24">
    <property type="entry name" value="FERRIC ENTEROBACTIN TRANSPORT SYSTEM PERMEASE PROTEIN FEPG"/>
    <property type="match status" value="1"/>
</dbReference>
<dbReference type="Gene3D" id="1.10.3470.10">
    <property type="entry name" value="ABC transporter involved in vitamin B12 uptake, BtuC"/>
    <property type="match status" value="1"/>
</dbReference>
<dbReference type="RefSeq" id="WP_345713966.1">
    <property type="nucleotide sequence ID" value="NZ_BAABIL010000682.1"/>
</dbReference>
<dbReference type="PANTHER" id="PTHR30472">
    <property type="entry name" value="FERRIC ENTEROBACTIN TRANSPORT SYSTEM PERMEASE PROTEIN"/>
    <property type="match status" value="1"/>
</dbReference>
<evidence type="ECO:0000256" key="7">
    <source>
        <dbReference type="ARBA" id="ARBA00023136"/>
    </source>
</evidence>
<evidence type="ECO:0000256" key="2">
    <source>
        <dbReference type="ARBA" id="ARBA00007935"/>
    </source>
</evidence>
<feature type="transmembrane region" description="Helical" evidence="8">
    <location>
        <begin position="170"/>
        <end position="192"/>
    </location>
</feature>
<gene>
    <name evidence="9" type="ORF">GCM10023225_33540</name>
</gene>
<name>A0ABP8VET2_9ACTN</name>
<dbReference type="Proteomes" id="UP001501195">
    <property type="component" value="Unassembled WGS sequence"/>
</dbReference>
<keyword evidence="6 8" id="KW-1133">Transmembrane helix</keyword>
<keyword evidence="5 8" id="KW-0812">Transmembrane</keyword>
<evidence type="ECO:0000256" key="6">
    <source>
        <dbReference type="ARBA" id="ARBA00022989"/>
    </source>
</evidence>
<evidence type="ECO:0000256" key="8">
    <source>
        <dbReference type="SAM" id="Phobius"/>
    </source>
</evidence>
<evidence type="ECO:0000313" key="10">
    <source>
        <dbReference type="Proteomes" id="UP001501195"/>
    </source>
</evidence>
<comment type="caution">
    <text evidence="9">The sequence shown here is derived from an EMBL/GenBank/DDBJ whole genome shotgun (WGS) entry which is preliminary data.</text>
</comment>
<feature type="transmembrane region" description="Helical" evidence="8">
    <location>
        <begin position="252"/>
        <end position="272"/>
    </location>
</feature>
<feature type="transmembrane region" description="Helical" evidence="8">
    <location>
        <begin position="124"/>
        <end position="143"/>
    </location>
</feature>
<dbReference type="SUPFAM" id="SSF81345">
    <property type="entry name" value="ABC transporter involved in vitamin B12 uptake, BtuC"/>
    <property type="match status" value="1"/>
</dbReference>
<evidence type="ECO:0000256" key="1">
    <source>
        <dbReference type="ARBA" id="ARBA00004651"/>
    </source>
</evidence>
<keyword evidence="7 8" id="KW-0472">Membrane</keyword>
<feature type="transmembrane region" description="Helical" evidence="8">
    <location>
        <begin position="68"/>
        <end position="85"/>
    </location>
</feature>
<protein>
    <submittedName>
        <fullName evidence="9">Iron chelate uptake ABC transporter family permease subunit</fullName>
    </submittedName>
</protein>
<comment type="similarity">
    <text evidence="2">Belongs to the binding-protein-dependent transport system permease family. FecCD subfamily.</text>
</comment>
<evidence type="ECO:0000313" key="9">
    <source>
        <dbReference type="EMBL" id="GAA4660049.1"/>
    </source>
</evidence>
<evidence type="ECO:0000256" key="3">
    <source>
        <dbReference type="ARBA" id="ARBA00022448"/>
    </source>
</evidence>
<dbReference type="InterPro" id="IPR037294">
    <property type="entry name" value="ABC_BtuC-like"/>
</dbReference>